<feature type="signal peptide" evidence="1">
    <location>
        <begin position="1"/>
        <end position="22"/>
    </location>
</feature>
<dbReference type="EMBL" id="CP031385">
    <property type="protein sequence ID" value="QPG94961.1"/>
    <property type="molecule type" value="Genomic_DNA"/>
</dbReference>
<proteinExistence type="predicted"/>
<evidence type="ECO:0000313" key="3">
    <source>
        <dbReference type="Proteomes" id="UP000594364"/>
    </source>
</evidence>
<evidence type="ECO:0000256" key="1">
    <source>
        <dbReference type="SAM" id="SignalP"/>
    </source>
</evidence>
<gene>
    <name evidence="2" type="ORF">C2857_007426</name>
</gene>
<organism evidence="2 3">
    <name type="scientific">Epichloe festucae (strain Fl1)</name>
    <dbReference type="NCBI Taxonomy" id="877507"/>
    <lineage>
        <taxon>Eukaryota</taxon>
        <taxon>Fungi</taxon>
        <taxon>Dikarya</taxon>
        <taxon>Ascomycota</taxon>
        <taxon>Pezizomycotina</taxon>
        <taxon>Sordariomycetes</taxon>
        <taxon>Hypocreomycetidae</taxon>
        <taxon>Hypocreales</taxon>
        <taxon>Clavicipitaceae</taxon>
        <taxon>Epichloe</taxon>
    </lineage>
</organism>
<feature type="chain" id="PRO_5034828071" evidence="1">
    <location>
        <begin position="23"/>
        <end position="72"/>
    </location>
</feature>
<evidence type="ECO:0000313" key="2">
    <source>
        <dbReference type="EMBL" id="QPG94961.1"/>
    </source>
</evidence>
<sequence>MYSAKLFSVAFAGLSLLSIAVAAPQLGRAKLPKVETRDNKNNIVARDEPAIVPDDESDIIAIGDDDAITVRV</sequence>
<dbReference type="AlphaFoldDB" id="A0A7S9KMB6"/>
<protein>
    <submittedName>
        <fullName evidence="2">Uncharacterized protein</fullName>
    </submittedName>
</protein>
<dbReference type="Proteomes" id="UP000594364">
    <property type="component" value="Chromosome 1"/>
</dbReference>
<keyword evidence="3" id="KW-1185">Reference proteome</keyword>
<keyword evidence="1" id="KW-0732">Signal</keyword>
<accession>A0A7S9KMB6</accession>
<name>A0A7S9KMB6_EPIFF</name>
<reference evidence="2 3" key="1">
    <citation type="journal article" date="2018" name="PLoS Genet.">
        <title>Repeat elements organise 3D genome structure and mediate transcription in the filamentous fungus Epichloe festucae.</title>
        <authorList>
            <person name="Winter D.J."/>
            <person name="Ganley A.R.D."/>
            <person name="Young C.A."/>
            <person name="Liachko I."/>
            <person name="Schardl C.L."/>
            <person name="Dupont P.Y."/>
            <person name="Berry D."/>
            <person name="Ram A."/>
            <person name="Scott B."/>
            <person name="Cox M.P."/>
        </authorList>
    </citation>
    <scope>NUCLEOTIDE SEQUENCE [LARGE SCALE GENOMIC DNA]</scope>
    <source>
        <strain evidence="2 3">Fl1</strain>
    </source>
</reference>